<dbReference type="InterPro" id="IPR007534">
    <property type="entry name" value="LuxE"/>
</dbReference>
<protein>
    <recommendedName>
        <fullName evidence="1">Acyl-protein synthetase LuxE domain-containing protein</fullName>
    </recommendedName>
</protein>
<dbReference type="EMBL" id="CAJHCP010000007">
    <property type="protein sequence ID" value="CAD6540325.1"/>
    <property type="molecule type" value="Genomic_DNA"/>
</dbReference>
<proteinExistence type="predicted"/>
<keyword evidence="3" id="KW-1185">Reference proteome</keyword>
<gene>
    <name evidence="2" type="ORF">LMG28140_03487</name>
</gene>
<comment type="caution">
    <text evidence="2">The sequence shown here is derived from an EMBL/GenBank/DDBJ whole genome shotgun (WGS) entry which is preliminary data.</text>
</comment>
<name>A0ABM8NRS9_9BURK</name>
<dbReference type="RefSeq" id="WP_201643513.1">
    <property type="nucleotide sequence ID" value="NZ_CAJHCP010000007.1"/>
</dbReference>
<reference evidence="2 3" key="1">
    <citation type="submission" date="2020-10" db="EMBL/GenBank/DDBJ databases">
        <authorList>
            <person name="Peeters C."/>
        </authorList>
    </citation>
    <scope>NUCLEOTIDE SEQUENCE [LARGE SCALE GENOMIC DNA]</scope>
    <source>
        <strain evidence="2 3">LMG 28140</strain>
    </source>
</reference>
<evidence type="ECO:0000313" key="2">
    <source>
        <dbReference type="EMBL" id="CAD6540325.1"/>
    </source>
</evidence>
<organism evidence="2 3">
    <name type="scientific">Paraburkholderia metrosideri</name>
    <dbReference type="NCBI Taxonomy" id="580937"/>
    <lineage>
        <taxon>Bacteria</taxon>
        <taxon>Pseudomonadati</taxon>
        <taxon>Pseudomonadota</taxon>
        <taxon>Betaproteobacteria</taxon>
        <taxon>Burkholderiales</taxon>
        <taxon>Burkholderiaceae</taxon>
        <taxon>Paraburkholderia</taxon>
    </lineage>
</organism>
<evidence type="ECO:0000259" key="1">
    <source>
        <dbReference type="Pfam" id="PF04443"/>
    </source>
</evidence>
<sequence>MSNVKEWPVFGMRRQDKEQNLLDELQRLSDWHHGACPQYRTIVDRFGFRRTVRRLDEVPFLPVRLFKHERLLSVPQADIVKTMTSSGTSGQSVSQIFLDKETSALQVRVLSRIVGEFIGPQRLPLLVIDCRATVADRDRFSARTAGVLGFSIFGREVEFALNDDMTLDVERIQRFLDKYRDQNILLFGFTFIVWQHFVQALEALDITLPLGRGLLIHGGGWKQLQTHAVSHAEFRRRLDAVAGLKRVHNYYGMVEQTGSIFMECEHGHLHTSSWSDVIVRDPVDFSPLPAGKRGLIQLLSVIPRSYPGHSLLSEDLGEIVGVDDCACGRMGTYFNVHGRIQNAETRGCSDTYSR</sequence>
<dbReference type="Proteomes" id="UP000598032">
    <property type="component" value="Unassembled WGS sequence"/>
</dbReference>
<evidence type="ECO:0000313" key="3">
    <source>
        <dbReference type="Proteomes" id="UP000598032"/>
    </source>
</evidence>
<feature type="domain" description="Acyl-protein synthetase LuxE" evidence="1">
    <location>
        <begin position="18"/>
        <end position="353"/>
    </location>
</feature>
<dbReference type="InterPro" id="IPR042099">
    <property type="entry name" value="ANL_N_sf"/>
</dbReference>
<dbReference type="Gene3D" id="3.40.50.12780">
    <property type="entry name" value="N-terminal domain of ligase-like"/>
    <property type="match status" value="1"/>
</dbReference>
<accession>A0ABM8NRS9</accession>
<dbReference type="Pfam" id="PF04443">
    <property type="entry name" value="LuxE"/>
    <property type="match status" value="1"/>
</dbReference>